<comment type="subcellular location">
    <subcellularLocation>
        <location evidence="1">Nucleus</location>
    </subcellularLocation>
</comment>
<reference evidence="6 7" key="1">
    <citation type="submission" date="2022-03" db="EMBL/GenBank/DDBJ databases">
        <authorList>
            <person name="Nunn A."/>
            <person name="Chopra R."/>
            <person name="Nunn A."/>
            <person name="Contreras Garrido A."/>
        </authorList>
    </citation>
    <scope>NUCLEOTIDE SEQUENCE [LARGE SCALE GENOMIC DNA]</scope>
</reference>
<dbReference type="SMART" id="SM00576">
    <property type="entry name" value="BTP"/>
    <property type="match status" value="1"/>
</dbReference>
<dbReference type="AlphaFoldDB" id="A0AAU9R967"/>
<dbReference type="SUPFAM" id="SSF47113">
    <property type="entry name" value="Histone-fold"/>
    <property type="match status" value="1"/>
</dbReference>
<dbReference type="PANTHER" id="PTHR46338">
    <property type="entry name" value="TRANSCRIPTION INITIATION FACTOR TFIID SUBUNIT 8"/>
    <property type="match status" value="1"/>
</dbReference>
<evidence type="ECO:0000313" key="6">
    <source>
        <dbReference type="EMBL" id="CAH2034695.1"/>
    </source>
</evidence>
<evidence type="ECO:0000256" key="2">
    <source>
        <dbReference type="ARBA" id="ARBA00023015"/>
    </source>
</evidence>
<dbReference type="GO" id="GO:0005669">
    <property type="term" value="C:transcription factor TFIID complex"/>
    <property type="evidence" value="ECO:0007669"/>
    <property type="project" value="InterPro"/>
</dbReference>
<organism evidence="6 7">
    <name type="scientific">Thlaspi arvense</name>
    <name type="common">Field penny-cress</name>
    <dbReference type="NCBI Taxonomy" id="13288"/>
    <lineage>
        <taxon>Eukaryota</taxon>
        <taxon>Viridiplantae</taxon>
        <taxon>Streptophyta</taxon>
        <taxon>Embryophyta</taxon>
        <taxon>Tracheophyta</taxon>
        <taxon>Spermatophyta</taxon>
        <taxon>Magnoliopsida</taxon>
        <taxon>eudicotyledons</taxon>
        <taxon>Gunneridae</taxon>
        <taxon>Pentapetalae</taxon>
        <taxon>rosids</taxon>
        <taxon>malvids</taxon>
        <taxon>Brassicales</taxon>
        <taxon>Brassicaceae</taxon>
        <taxon>Thlaspideae</taxon>
        <taxon>Thlaspi</taxon>
    </lineage>
</organism>
<evidence type="ECO:0000256" key="3">
    <source>
        <dbReference type="ARBA" id="ARBA00023163"/>
    </source>
</evidence>
<sequence>MKRRRKSCVKFKETDQSATTTAEFSFSLTRIAVSQICQSVGYRSTDSSALNTLTLITTKFLQSVACLAASFANTANRTEVNLFDVVNGLQDISLATSDCFPGGSTLHDSESHCLIKSAVLRNLSDFVTCALEIPFAKPLPRPEIDGSSRGDLTRVARSPEMKSIPAWLPPFPDSSLYLEHCTQNRSEQLWENSNSVTIGGETLLKNSKSESSIDRSGGRLPQRRARVRFKVERDWSNGGGSCTSDTRLERLRDDNDGGSGREFDFKNKIIDEFIYSAGIAAGEWPI</sequence>
<evidence type="ECO:0000256" key="1">
    <source>
        <dbReference type="ARBA" id="ARBA00004123"/>
    </source>
</evidence>
<name>A0AAU9R967_THLAR</name>
<dbReference type="Proteomes" id="UP000836841">
    <property type="component" value="Chromosome 1"/>
</dbReference>
<keyword evidence="3" id="KW-0804">Transcription</keyword>
<dbReference type="InterPro" id="IPR009072">
    <property type="entry name" value="Histone-fold"/>
</dbReference>
<accession>A0AAU9R967</accession>
<keyword evidence="2" id="KW-0805">Transcription regulation</keyword>
<keyword evidence="4" id="KW-0539">Nucleus</keyword>
<dbReference type="EMBL" id="OU466857">
    <property type="protein sequence ID" value="CAH2034695.1"/>
    <property type="molecule type" value="Genomic_DNA"/>
</dbReference>
<evidence type="ECO:0000313" key="7">
    <source>
        <dbReference type="Proteomes" id="UP000836841"/>
    </source>
</evidence>
<evidence type="ECO:0000259" key="5">
    <source>
        <dbReference type="SMART" id="SM00576"/>
    </source>
</evidence>
<keyword evidence="7" id="KW-1185">Reference proteome</keyword>
<feature type="domain" description="Bromodomain associated" evidence="5">
    <location>
        <begin position="22"/>
        <end position="98"/>
    </location>
</feature>
<dbReference type="GO" id="GO:0046982">
    <property type="term" value="F:protein heterodimerization activity"/>
    <property type="evidence" value="ECO:0007669"/>
    <property type="project" value="InterPro"/>
</dbReference>
<dbReference type="Pfam" id="PF07524">
    <property type="entry name" value="Bromo_TP"/>
    <property type="match status" value="1"/>
</dbReference>
<evidence type="ECO:0000256" key="4">
    <source>
        <dbReference type="ARBA" id="ARBA00023242"/>
    </source>
</evidence>
<dbReference type="InterPro" id="IPR037818">
    <property type="entry name" value="TAF8"/>
</dbReference>
<gene>
    <name evidence="6" type="ORF">TAV2_LOCUS333</name>
</gene>
<proteinExistence type="predicted"/>
<dbReference type="InterPro" id="IPR006565">
    <property type="entry name" value="BTP"/>
</dbReference>
<dbReference type="PANTHER" id="PTHR46338:SF13">
    <property type="entry name" value="TRANSCRIPTION INITIATION FACTOR TFIID SUBUNIT 8-LIKE"/>
    <property type="match status" value="1"/>
</dbReference>
<dbReference type="Gene3D" id="1.10.20.10">
    <property type="entry name" value="Histone, subunit A"/>
    <property type="match status" value="1"/>
</dbReference>
<protein>
    <recommendedName>
        <fullName evidence="5">Bromodomain associated domain-containing protein</fullName>
    </recommendedName>
</protein>